<reference evidence="2 3" key="1">
    <citation type="submission" date="2013-03" db="EMBL/GenBank/DDBJ databases">
        <title>The Genome Sequence of Phialophora europaea CBS 101466.</title>
        <authorList>
            <consortium name="The Broad Institute Genomics Platform"/>
            <person name="Cuomo C."/>
            <person name="de Hoog S."/>
            <person name="Gorbushina A."/>
            <person name="Walker B."/>
            <person name="Young S.K."/>
            <person name="Zeng Q."/>
            <person name="Gargeya S."/>
            <person name="Fitzgerald M."/>
            <person name="Haas B."/>
            <person name="Abouelleil A."/>
            <person name="Allen A.W."/>
            <person name="Alvarado L."/>
            <person name="Arachchi H.M."/>
            <person name="Berlin A.M."/>
            <person name="Chapman S.B."/>
            <person name="Gainer-Dewar J."/>
            <person name="Goldberg J."/>
            <person name="Griggs A."/>
            <person name="Gujja S."/>
            <person name="Hansen M."/>
            <person name="Howarth C."/>
            <person name="Imamovic A."/>
            <person name="Ireland A."/>
            <person name="Larimer J."/>
            <person name="McCowan C."/>
            <person name="Murphy C."/>
            <person name="Pearson M."/>
            <person name="Poon T.W."/>
            <person name="Priest M."/>
            <person name="Roberts A."/>
            <person name="Saif S."/>
            <person name="Shea T."/>
            <person name="Sisk P."/>
            <person name="Sykes S."/>
            <person name="Wortman J."/>
            <person name="Nusbaum C."/>
            <person name="Birren B."/>
        </authorList>
    </citation>
    <scope>NUCLEOTIDE SEQUENCE [LARGE SCALE GENOMIC DNA]</scope>
    <source>
        <strain evidence="2 3">CBS 101466</strain>
    </source>
</reference>
<dbReference type="eggNOG" id="ENOG502SRE6">
    <property type="taxonomic scope" value="Eukaryota"/>
</dbReference>
<dbReference type="Pfam" id="PF12770">
    <property type="entry name" value="CHAT"/>
    <property type="match status" value="1"/>
</dbReference>
<dbReference type="EMBL" id="KB822721">
    <property type="protein sequence ID" value="ETN39885.1"/>
    <property type="molecule type" value="Genomic_DNA"/>
</dbReference>
<dbReference type="HOGENOM" id="CLU_242363_0_0_1"/>
<name>W2RUC1_CYPE1</name>
<dbReference type="OrthoDB" id="4508661at2759"/>
<organism evidence="2 3">
    <name type="scientific">Cyphellophora europaea (strain CBS 101466)</name>
    <name type="common">Phialophora europaea</name>
    <dbReference type="NCBI Taxonomy" id="1220924"/>
    <lineage>
        <taxon>Eukaryota</taxon>
        <taxon>Fungi</taxon>
        <taxon>Dikarya</taxon>
        <taxon>Ascomycota</taxon>
        <taxon>Pezizomycotina</taxon>
        <taxon>Eurotiomycetes</taxon>
        <taxon>Chaetothyriomycetidae</taxon>
        <taxon>Chaetothyriales</taxon>
        <taxon>Cyphellophoraceae</taxon>
        <taxon>Cyphellophora</taxon>
    </lineage>
</organism>
<dbReference type="InterPro" id="IPR024983">
    <property type="entry name" value="CHAT_dom"/>
</dbReference>
<feature type="domain" description="CHAT" evidence="1">
    <location>
        <begin position="129"/>
        <end position="382"/>
    </location>
</feature>
<gene>
    <name evidence="2" type="ORF">HMPREF1541_06111</name>
</gene>
<accession>W2RUC1</accession>
<protein>
    <recommendedName>
        <fullName evidence="1">CHAT domain-containing protein</fullName>
    </recommendedName>
</protein>
<dbReference type="InterPro" id="IPR027417">
    <property type="entry name" value="P-loop_NTPase"/>
</dbReference>
<dbReference type="VEuPathDB" id="FungiDB:HMPREF1541_06111"/>
<dbReference type="SUPFAM" id="SSF52540">
    <property type="entry name" value="P-loop containing nucleoside triphosphate hydrolases"/>
    <property type="match status" value="1"/>
</dbReference>
<proteinExistence type="predicted"/>
<sequence>MEQKQEHHLVKIVENPRKDSVLVASSYSVSITVDGIEVASGLELVDPFDDEEENECRWYLERYATQSPYSASRSSAVQDALKHYAKNLSEQLHLTRHLQDICGSQQQTSVVLEILEASDRGPTSVSSIHQLHWEVLESPSVWPASTRPIVTVVRQLYGESPASGQLKSPLESYNVGQTFNILLVVARDTRQQMEVEHDLAIRPLLDIKDELDSLANHVRINVEVVRPGTFGALQDHLAASKRLRGRKYYHLVHFDLHGKVRISSKSKTKTAFLYFASGLNGEMLVPVRARTVARLLAENDIPMAVLNSCESATANKGDEANLARTFVHCGIRNVVAMSYTILAGAAALFLRMFYLSLLKDRVSAIVAVRRARSEIRTNSVRPCRFGLMRPVQDWFVPVVYCQANSTYVAWSGPSSANLRMEASPNTVLEERFIGRQHEQLRLETLLTRSNFVYLWGPAGVGKTLLIRHMSKIWTQTGFCDQYTYVDFADASQAETMQLLAGFAYEFAPEVANQVQQASQDALADISVDKYWARKDPKPWSRRLLVVDGLDILCSSTDAGEPYQSNRDDITLVVKTILTSLLELASNDVAVTIVVIGRQAELQWCEAVLPSNNLPEKFGLSGLCLSDALEYAQGVVRSFTPQYAILNRKDTDVLEQLVRLLQFNPLAIRVVFQYICRSGVPIRAAYDMVHFGRIPICDMELSLSSRFVDHDLKVYLRGEQEGLSARVFSFLSIYWVHSLNLKDSAPDSLKPAFEVKGVNSESIRPEIRDFFASTGRFMEVLLLTQNVGIERSLSFGIDRGFFSVDSSGDMNWIHPLFTIFARSHTFLESIRQSSFQSTGLVHFLDWCYDDQAGTQLDDAALKEWFKLYVSVFDYTLIHVAYGMCLGGINSARAETIYRPLMYNVMTGAHLCSSSKGILLSDLWPDETFGALATIYPSLCTDGEAATVALVYERLLRLFLKQNNSMVIPPQHQRFIFYLSNSLHILHRMFPISPNQESTLLKLTRDIMHATEKRYGLNGKLFDAFALAEFNHAGKLLQMGHFEEADATWRVVEEQRRNQISYHNNKGKNNPPMDKRVVQYLIDDVSAKYSEIQGAAIKVARMTAAFPGVEQDVDAFPALNSMWKAVRKIFSHGPGSETDCASKVAADDLALMIRQAQSTGMHDMELQGRFVKYHGDLSAFIHAQDDQTLSLRDLEEAINFSDPKATAQQHGTLIRTCIKELDIDGALLHLDSLLAIHASTLDDTTEVLALVDIRKQEQALVDSKDQTTYLAQSIESHILMQQMISAARRLSTYNIDEVPAGLKGYLECLNEMRNGLHVISRLSMFDDNTPEEAETIRYERMKMLAKFWKTPTNADTPDLETELTKMQEHYEAMSTALSAGNYDEADAKLDQLAEICSQITFPSIVPAEIAKLRAIILHEREQVGVPKAYDKAIDDEAWEVALERLQELRTLQRLGKFPTLTVESLNETRHELWALAWSKLATAAGNSLDAGEITVANETLQRLRSLHGSELFEDQPASDYEQQALALDYLRAIISVSTELSQNNLSEAGSFAEEAIRAFHLSGQTESSSLAWLFKVKWLADLVPYMAKMREIATTEDHEEDELTLVIGQLMLHLDDAPELVDRPLLESLGGIPTVLLDYFSSRADRSQLDNEVGEQ</sequence>
<evidence type="ECO:0000313" key="3">
    <source>
        <dbReference type="Proteomes" id="UP000030752"/>
    </source>
</evidence>
<dbReference type="STRING" id="1220924.W2RUC1"/>
<dbReference type="Proteomes" id="UP000030752">
    <property type="component" value="Unassembled WGS sequence"/>
</dbReference>
<dbReference type="GeneID" id="19973450"/>
<evidence type="ECO:0000259" key="1">
    <source>
        <dbReference type="Pfam" id="PF12770"/>
    </source>
</evidence>
<dbReference type="RefSeq" id="XP_008718670.1">
    <property type="nucleotide sequence ID" value="XM_008720448.1"/>
</dbReference>
<keyword evidence="3" id="KW-1185">Reference proteome</keyword>
<evidence type="ECO:0000313" key="2">
    <source>
        <dbReference type="EMBL" id="ETN39885.1"/>
    </source>
</evidence>
<dbReference type="Gene3D" id="3.40.50.300">
    <property type="entry name" value="P-loop containing nucleotide triphosphate hydrolases"/>
    <property type="match status" value="1"/>
</dbReference>
<dbReference type="InParanoid" id="W2RUC1"/>